<evidence type="ECO:0000256" key="1">
    <source>
        <dbReference type="SAM" id="Phobius"/>
    </source>
</evidence>
<protein>
    <recommendedName>
        <fullName evidence="4">Competence protein A</fullName>
    </recommendedName>
</protein>
<dbReference type="PANTHER" id="PTHR32432:SF3">
    <property type="entry name" value="ETHANOLAMINE UTILIZATION PROTEIN EUTJ"/>
    <property type="match status" value="1"/>
</dbReference>
<dbReference type="SUPFAM" id="SSF53067">
    <property type="entry name" value="Actin-like ATPase domain"/>
    <property type="match status" value="1"/>
</dbReference>
<dbReference type="InterPro" id="IPR043129">
    <property type="entry name" value="ATPase_NBD"/>
</dbReference>
<gene>
    <name evidence="2" type="ORF">J5W02_01895</name>
</gene>
<feature type="transmembrane region" description="Helical" evidence="1">
    <location>
        <begin position="361"/>
        <end position="383"/>
    </location>
</feature>
<dbReference type="RefSeq" id="WP_219963957.1">
    <property type="nucleotide sequence ID" value="NZ_JAGFNZ010000001.1"/>
</dbReference>
<organism evidence="2 3">
    <name type="scientific">Caproiciproducens faecalis</name>
    <dbReference type="NCBI Taxonomy" id="2820301"/>
    <lineage>
        <taxon>Bacteria</taxon>
        <taxon>Bacillati</taxon>
        <taxon>Bacillota</taxon>
        <taxon>Clostridia</taxon>
        <taxon>Eubacteriales</taxon>
        <taxon>Acutalibacteraceae</taxon>
        <taxon>Caproiciproducens</taxon>
    </lineage>
</organism>
<keyword evidence="3" id="KW-1185">Reference proteome</keyword>
<evidence type="ECO:0008006" key="4">
    <source>
        <dbReference type="Google" id="ProtNLM"/>
    </source>
</evidence>
<name>A0ABS7DK07_9FIRM</name>
<proteinExistence type="predicted"/>
<keyword evidence="1" id="KW-0812">Transmembrane</keyword>
<keyword evidence="1" id="KW-1133">Transmembrane helix</keyword>
<sequence>MNVILLQTTRSALYLTWVKYTRKPVFGLPQCFELPESMRDGKECNDLPAFARYVQECAKSVKMGTNKIIYCLEDDHIISKEYQHLPCKKKDLLKLAELEAETVLQDGVDEYMIQNYEYNRVNPMTGKLTSSLFAVKTKLLGEIRKNFSKYGLHVIKIVPPISGLLHAGKKIPAERNQTIALLDFDYTKTRLVLFQNGMPVFQRTFETVFDDIVEIIMRNRSVSFADAVRSVTAYGFTVENDETAAQQISDLLDACVSEAIRNIRMVLSSERLELNRLILCGGLSIVPKFDEFCAKLELDIPIENVASCSVPQPALNAAAKRAGFQPSAFYSEAGLLSAKKSEDIDFLLLVKAISSTHAANVAVLVLITLLAVGVMALEPIVYLSALKQQAQDNSSLNGSKYEAVKDLLQEQSELEQRLSKLKNDQKLLPSGKSNAKEMTGQLISQITAKAKSVDSCDLDNMTGTVALTFTTANYNGYLTIKNQVESNGYFSIAVPFRVDIGTDGGCTCSVSLKVKDFTPSVSGGKEGGQQ</sequence>
<evidence type="ECO:0000313" key="3">
    <source>
        <dbReference type="Proteomes" id="UP000719942"/>
    </source>
</evidence>
<keyword evidence="1" id="KW-0472">Membrane</keyword>
<dbReference type="InterPro" id="IPR050696">
    <property type="entry name" value="FtsA/MreB"/>
</dbReference>
<dbReference type="Gene3D" id="3.30.420.40">
    <property type="match status" value="2"/>
</dbReference>
<dbReference type="Proteomes" id="UP000719942">
    <property type="component" value="Unassembled WGS sequence"/>
</dbReference>
<evidence type="ECO:0000313" key="2">
    <source>
        <dbReference type="EMBL" id="MBW7571553.1"/>
    </source>
</evidence>
<comment type="caution">
    <text evidence="2">The sequence shown here is derived from an EMBL/GenBank/DDBJ whole genome shotgun (WGS) entry which is preliminary data.</text>
</comment>
<reference evidence="2 3" key="1">
    <citation type="submission" date="2021-03" db="EMBL/GenBank/DDBJ databases">
        <title>Caproiciproducens sp. nov. isolated from feces of cow.</title>
        <authorList>
            <person name="Choi J.-Y."/>
        </authorList>
    </citation>
    <scope>NUCLEOTIDE SEQUENCE [LARGE SCALE GENOMIC DNA]</scope>
    <source>
        <strain evidence="2 3">AGMB10547</strain>
    </source>
</reference>
<dbReference type="PANTHER" id="PTHR32432">
    <property type="entry name" value="CELL DIVISION PROTEIN FTSA-RELATED"/>
    <property type="match status" value="1"/>
</dbReference>
<dbReference type="EMBL" id="JAGFNZ010000001">
    <property type="protein sequence ID" value="MBW7571553.1"/>
    <property type="molecule type" value="Genomic_DNA"/>
</dbReference>
<accession>A0ABS7DK07</accession>
<dbReference type="Gene3D" id="3.30.1490.300">
    <property type="match status" value="1"/>
</dbReference>